<dbReference type="AlphaFoldDB" id="A0A2R6WGT2"/>
<keyword evidence="2" id="KW-1185">Reference proteome</keyword>
<name>A0A2R6WGT2_MARPO</name>
<reference evidence="2" key="1">
    <citation type="journal article" date="2017" name="Cell">
        <title>Insights into land plant evolution garnered from the Marchantia polymorpha genome.</title>
        <authorList>
            <person name="Bowman J.L."/>
            <person name="Kohchi T."/>
            <person name="Yamato K.T."/>
            <person name="Jenkins J."/>
            <person name="Shu S."/>
            <person name="Ishizaki K."/>
            <person name="Yamaoka S."/>
            <person name="Nishihama R."/>
            <person name="Nakamura Y."/>
            <person name="Berger F."/>
            <person name="Adam C."/>
            <person name="Aki S.S."/>
            <person name="Althoff F."/>
            <person name="Araki T."/>
            <person name="Arteaga-Vazquez M.A."/>
            <person name="Balasubrmanian S."/>
            <person name="Barry K."/>
            <person name="Bauer D."/>
            <person name="Boehm C.R."/>
            <person name="Briginshaw L."/>
            <person name="Caballero-Perez J."/>
            <person name="Catarino B."/>
            <person name="Chen F."/>
            <person name="Chiyoda S."/>
            <person name="Chovatia M."/>
            <person name="Davies K.M."/>
            <person name="Delmans M."/>
            <person name="Demura T."/>
            <person name="Dierschke T."/>
            <person name="Dolan L."/>
            <person name="Dorantes-Acosta A.E."/>
            <person name="Eklund D.M."/>
            <person name="Florent S.N."/>
            <person name="Flores-Sandoval E."/>
            <person name="Fujiyama A."/>
            <person name="Fukuzawa H."/>
            <person name="Galik B."/>
            <person name="Grimanelli D."/>
            <person name="Grimwood J."/>
            <person name="Grossniklaus U."/>
            <person name="Hamada T."/>
            <person name="Haseloff J."/>
            <person name="Hetherington A.J."/>
            <person name="Higo A."/>
            <person name="Hirakawa Y."/>
            <person name="Hundley H.N."/>
            <person name="Ikeda Y."/>
            <person name="Inoue K."/>
            <person name="Inoue S.I."/>
            <person name="Ishida S."/>
            <person name="Jia Q."/>
            <person name="Kakita M."/>
            <person name="Kanazawa T."/>
            <person name="Kawai Y."/>
            <person name="Kawashima T."/>
            <person name="Kennedy M."/>
            <person name="Kinose K."/>
            <person name="Kinoshita T."/>
            <person name="Kohara Y."/>
            <person name="Koide E."/>
            <person name="Komatsu K."/>
            <person name="Kopischke S."/>
            <person name="Kubo M."/>
            <person name="Kyozuka J."/>
            <person name="Lagercrantz U."/>
            <person name="Lin S.S."/>
            <person name="Lindquist E."/>
            <person name="Lipzen A.M."/>
            <person name="Lu C.W."/>
            <person name="De Luna E."/>
            <person name="Martienssen R.A."/>
            <person name="Minamino N."/>
            <person name="Mizutani M."/>
            <person name="Mizutani M."/>
            <person name="Mochizuki N."/>
            <person name="Monte I."/>
            <person name="Mosher R."/>
            <person name="Nagasaki H."/>
            <person name="Nakagami H."/>
            <person name="Naramoto S."/>
            <person name="Nishitani K."/>
            <person name="Ohtani M."/>
            <person name="Okamoto T."/>
            <person name="Okumura M."/>
            <person name="Phillips J."/>
            <person name="Pollak B."/>
            <person name="Reinders A."/>
            <person name="Rovekamp M."/>
            <person name="Sano R."/>
            <person name="Sawa S."/>
            <person name="Schmid M.W."/>
            <person name="Shirakawa M."/>
            <person name="Solano R."/>
            <person name="Spunde A."/>
            <person name="Suetsugu N."/>
            <person name="Sugano S."/>
            <person name="Sugiyama A."/>
            <person name="Sun R."/>
            <person name="Suzuki Y."/>
            <person name="Takenaka M."/>
            <person name="Takezawa D."/>
            <person name="Tomogane H."/>
            <person name="Tsuzuki M."/>
            <person name="Ueda T."/>
            <person name="Umeda M."/>
            <person name="Ward J.M."/>
            <person name="Watanabe Y."/>
            <person name="Yazaki K."/>
            <person name="Yokoyama R."/>
            <person name="Yoshitake Y."/>
            <person name="Yotsui I."/>
            <person name="Zachgo S."/>
            <person name="Schmutz J."/>
        </authorList>
    </citation>
    <scope>NUCLEOTIDE SEQUENCE [LARGE SCALE GENOMIC DNA]</scope>
    <source>
        <strain evidence="2">Tak-1</strain>
    </source>
</reference>
<dbReference type="OMA" id="YEVLICE"/>
<organism evidence="1 2">
    <name type="scientific">Marchantia polymorpha</name>
    <name type="common">Common liverwort</name>
    <name type="synonym">Marchantia aquatica</name>
    <dbReference type="NCBI Taxonomy" id="3197"/>
    <lineage>
        <taxon>Eukaryota</taxon>
        <taxon>Viridiplantae</taxon>
        <taxon>Streptophyta</taxon>
        <taxon>Embryophyta</taxon>
        <taxon>Marchantiophyta</taxon>
        <taxon>Marchantiopsida</taxon>
        <taxon>Marchantiidae</taxon>
        <taxon>Marchantiales</taxon>
        <taxon>Marchantiaceae</taxon>
        <taxon>Marchantia</taxon>
    </lineage>
</organism>
<protein>
    <recommendedName>
        <fullName evidence="3">Retrotransposon gag domain-containing protein</fullName>
    </recommendedName>
</protein>
<accession>A0A2R6WGT2</accession>
<dbReference type="EMBL" id="KZ772764">
    <property type="protein sequence ID" value="PTQ33054.1"/>
    <property type="molecule type" value="Genomic_DNA"/>
</dbReference>
<sequence length="149" mass="17093">MSIPVFAGTKEEDPESFLKSYKRACISTGSRTSENWSTLLPKFLEGKTSQWYERQSDNMKSSWEHKSIGLVRESGKKDSYEVLICELSQVKQILGEKVKDFIDRVQSFSNMLIRSLRAQDHTVDNPILVGSCRKLQESRLLRTSAKKKT</sequence>
<gene>
    <name evidence="1" type="ORF">MARPO_0092s0024</name>
</gene>
<evidence type="ECO:0000313" key="1">
    <source>
        <dbReference type="EMBL" id="PTQ33054.1"/>
    </source>
</evidence>
<evidence type="ECO:0008006" key="3">
    <source>
        <dbReference type="Google" id="ProtNLM"/>
    </source>
</evidence>
<dbReference type="Proteomes" id="UP000244005">
    <property type="component" value="Unassembled WGS sequence"/>
</dbReference>
<proteinExistence type="predicted"/>
<evidence type="ECO:0000313" key="2">
    <source>
        <dbReference type="Proteomes" id="UP000244005"/>
    </source>
</evidence>